<dbReference type="Proteomes" id="UP000215914">
    <property type="component" value="Unassembled WGS sequence"/>
</dbReference>
<keyword evidence="3" id="KW-1185">Reference proteome</keyword>
<reference evidence="2" key="1">
    <citation type="journal article" date="2017" name="Nature">
        <title>The sunflower genome provides insights into oil metabolism, flowering and Asterid evolution.</title>
        <authorList>
            <person name="Badouin H."/>
            <person name="Gouzy J."/>
            <person name="Grassa C.J."/>
            <person name="Murat F."/>
            <person name="Staton S.E."/>
            <person name="Cottret L."/>
            <person name="Lelandais-Briere C."/>
            <person name="Owens G.L."/>
            <person name="Carrere S."/>
            <person name="Mayjonade B."/>
            <person name="Legrand L."/>
            <person name="Gill N."/>
            <person name="Kane N.C."/>
            <person name="Bowers J.E."/>
            <person name="Hubner S."/>
            <person name="Bellec A."/>
            <person name="Berard A."/>
            <person name="Berges H."/>
            <person name="Blanchet N."/>
            <person name="Boniface M.C."/>
            <person name="Brunel D."/>
            <person name="Catrice O."/>
            <person name="Chaidir N."/>
            <person name="Claudel C."/>
            <person name="Donnadieu C."/>
            <person name="Faraut T."/>
            <person name="Fievet G."/>
            <person name="Helmstetter N."/>
            <person name="King M."/>
            <person name="Knapp S.J."/>
            <person name="Lai Z."/>
            <person name="Le Paslier M.C."/>
            <person name="Lippi Y."/>
            <person name="Lorenzon L."/>
            <person name="Mandel J.R."/>
            <person name="Marage G."/>
            <person name="Marchand G."/>
            <person name="Marquand E."/>
            <person name="Bret-Mestries E."/>
            <person name="Morien E."/>
            <person name="Nambeesan S."/>
            <person name="Nguyen T."/>
            <person name="Pegot-Espagnet P."/>
            <person name="Pouilly N."/>
            <person name="Raftis F."/>
            <person name="Sallet E."/>
            <person name="Schiex T."/>
            <person name="Thomas J."/>
            <person name="Vandecasteele C."/>
            <person name="Vares D."/>
            <person name="Vear F."/>
            <person name="Vautrin S."/>
            <person name="Crespi M."/>
            <person name="Mangin B."/>
            <person name="Burke J.M."/>
            <person name="Salse J."/>
            <person name="Munos S."/>
            <person name="Vincourt P."/>
            <person name="Rieseberg L.H."/>
            <person name="Langlade N.B."/>
        </authorList>
    </citation>
    <scope>NUCLEOTIDE SEQUENCE</scope>
    <source>
        <tissue evidence="2">Leaves</tissue>
    </source>
</reference>
<dbReference type="Gramene" id="mRNA:HanXRQr2_Chr02g0066201">
    <property type="protein sequence ID" value="mRNA:HanXRQr2_Chr02g0066201"/>
    <property type="gene ID" value="HanXRQr2_Chr02g0066201"/>
</dbReference>
<dbReference type="AlphaFoldDB" id="A0A9K3JPZ1"/>
<feature type="coiled-coil region" evidence="1">
    <location>
        <begin position="15"/>
        <end position="127"/>
    </location>
</feature>
<sequence>MHHERADWEGYRERFSEEAKEFEKAEAEFAKLKAEFEAKKKKEEWGLLGMKRKLQASEDTLAEERRKWREACEWENQRMYSARTEIANLKAQFEALTKSKADFEERYEAAKSHRERAEILQVDLEEQLISKDRDMVDKNLEITDVTTRLFGSLLIDVFSLS</sequence>
<keyword evidence="1" id="KW-0175">Coiled coil</keyword>
<gene>
    <name evidence="2" type="ORF">HanXRQr2_Chr02g0066201</name>
</gene>
<evidence type="ECO:0000313" key="2">
    <source>
        <dbReference type="EMBL" id="KAF5818517.1"/>
    </source>
</evidence>
<proteinExistence type="predicted"/>
<protein>
    <submittedName>
        <fullName evidence="2">Uncharacterized protein</fullName>
    </submittedName>
</protein>
<comment type="caution">
    <text evidence="2">The sequence shown here is derived from an EMBL/GenBank/DDBJ whole genome shotgun (WGS) entry which is preliminary data.</text>
</comment>
<organism evidence="2 3">
    <name type="scientific">Helianthus annuus</name>
    <name type="common">Common sunflower</name>
    <dbReference type="NCBI Taxonomy" id="4232"/>
    <lineage>
        <taxon>Eukaryota</taxon>
        <taxon>Viridiplantae</taxon>
        <taxon>Streptophyta</taxon>
        <taxon>Embryophyta</taxon>
        <taxon>Tracheophyta</taxon>
        <taxon>Spermatophyta</taxon>
        <taxon>Magnoliopsida</taxon>
        <taxon>eudicotyledons</taxon>
        <taxon>Gunneridae</taxon>
        <taxon>Pentapetalae</taxon>
        <taxon>asterids</taxon>
        <taxon>campanulids</taxon>
        <taxon>Asterales</taxon>
        <taxon>Asteraceae</taxon>
        <taxon>Asteroideae</taxon>
        <taxon>Heliantheae alliance</taxon>
        <taxon>Heliantheae</taxon>
        <taxon>Helianthus</taxon>
    </lineage>
</organism>
<dbReference type="EMBL" id="MNCJ02000317">
    <property type="protein sequence ID" value="KAF5818517.1"/>
    <property type="molecule type" value="Genomic_DNA"/>
</dbReference>
<reference evidence="2" key="2">
    <citation type="submission" date="2020-06" db="EMBL/GenBank/DDBJ databases">
        <title>Helianthus annuus Genome sequencing and assembly Release 2.</title>
        <authorList>
            <person name="Gouzy J."/>
            <person name="Langlade N."/>
            <person name="Munos S."/>
        </authorList>
    </citation>
    <scope>NUCLEOTIDE SEQUENCE</scope>
    <source>
        <tissue evidence="2">Leaves</tissue>
    </source>
</reference>
<name>A0A9K3JPZ1_HELAN</name>
<accession>A0A9K3JPZ1</accession>
<evidence type="ECO:0000313" key="3">
    <source>
        <dbReference type="Proteomes" id="UP000215914"/>
    </source>
</evidence>
<evidence type="ECO:0000256" key="1">
    <source>
        <dbReference type="SAM" id="Coils"/>
    </source>
</evidence>